<comment type="caution">
    <text evidence="7">The sequence shown here is derived from an EMBL/GenBank/DDBJ whole genome shotgun (WGS) entry which is preliminary data.</text>
</comment>
<evidence type="ECO:0000256" key="2">
    <source>
        <dbReference type="ARBA" id="ARBA00022801"/>
    </source>
</evidence>
<evidence type="ECO:0000313" key="7">
    <source>
        <dbReference type="EMBL" id="NEU69823.1"/>
    </source>
</evidence>
<dbReference type="RefSeq" id="WP_164042524.1">
    <property type="nucleotide sequence ID" value="NZ_JAAGNZ010000002.1"/>
</dbReference>
<dbReference type="AlphaFoldDB" id="A0A6M0IS40"/>
<dbReference type="GO" id="GO:0004252">
    <property type="term" value="F:serine-type endopeptidase activity"/>
    <property type="evidence" value="ECO:0007669"/>
    <property type="project" value="UniProtKB-UniRule"/>
</dbReference>
<dbReference type="Gene3D" id="3.40.50.200">
    <property type="entry name" value="Peptidase S8/S53 domain"/>
    <property type="match status" value="1"/>
</dbReference>
<feature type="active site" description="Charge relay system" evidence="4">
    <location>
        <position position="426"/>
    </location>
</feature>
<dbReference type="InterPro" id="IPR036852">
    <property type="entry name" value="Peptidase_S8/S53_dom_sf"/>
</dbReference>
<keyword evidence="3 4" id="KW-0720">Serine protease</keyword>
<feature type="active site" description="Charge relay system" evidence="4">
    <location>
        <position position="245"/>
    </location>
</feature>
<comment type="similarity">
    <text evidence="4">Belongs to the peptidase S8 family.</text>
</comment>
<keyword evidence="1 4" id="KW-0645">Protease</keyword>
<dbReference type="Proteomes" id="UP000477386">
    <property type="component" value="Unassembled WGS sequence"/>
</dbReference>
<dbReference type="EMBL" id="JAAGNZ010000002">
    <property type="protein sequence ID" value="NEU69823.1"/>
    <property type="molecule type" value="Genomic_DNA"/>
</dbReference>
<evidence type="ECO:0000256" key="4">
    <source>
        <dbReference type="PROSITE-ProRule" id="PRU01240"/>
    </source>
</evidence>
<proteinExistence type="inferred from homology"/>
<feature type="active site" description="Charge relay system" evidence="4">
    <location>
        <position position="193"/>
    </location>
</feature>
<dbReference type="SUPFAM" id="SSF52743">
    <property type="entry name" value="Subtilisin-like"/>
    <property type="match status" value="1"/>
</dbReference>
<dbReference type="PROSITE" id="PS51892">
    <property type="entry name" value="SUBTILASE"/>
    <property type="match status" value="1"/>
</dbReference>
<feature type="domain" description="Peptidase S8/S53" evidence="6">
    <location>
        <begin position="187"/>
        <end position="441"/>
    </location>
</feature>
<evidence type="ECO:0000259" key="6">
    <source>
        <dbReference type="Pfam" id="PF00082"/>
    </source>
</evidence>
<evidence type="ECO:0000256" key="1">
    <source>
        <dbReference type="ARBA" id="ARBA00022670"/>
    </source>
</evidence>
<dbReference type="GO" id="GO:0006508">
    <property type="term" value="P:proteolysis"/>
    <property type="evidence" value="ECO:0007669"/>
    <property type="project" value="UniProtKB-KW"/>
</dbReference>
<name>A0A6M0IS40_9BACT</name>
<protein>
    <submittedName>
        <fullName evidence="7">S8 family serine peptidase</fullName>
    </submittedName>
</protein>
<feature type="region of interest" description="Disordered" evidence="5">
    <location>
        <begin position="134"/>
        <end position="164"/>
    </location>
</feature>
<dbReference type="InterPro" id="IPR015500">
    <property type="entry name" value="Peptidase_S8_subtilisin-rel"/>
</dbReference>
<reference evidence="7 8" key="1">
    <citation type="submission" date="2020-02" db="EMBL/GenBank/DDBJ databases">
        <title>Draft genome sequence of two Spirosoma agri KCTC 52727 and Spirosoma terrae KCTC 52035.</title>
        <authorList>
            <person name="Rojas J."/>
            <person name="Ambika Manirajan B."/>
            <person name="Ratering S."/>
            <person name="Suarez C."/>
            <person name="Schnell S."/>
        </authorList>
    </citation>
    <scope>NUCLEOTIDE SEQUENCE [LARGE SCALE GENOMIC DNA]</scope>
    <source>
        <strain evidence="7 8">KCTC 52727</strain>
    </source>
</reference>
<organism evidence="7 8">
    <name type="scientific">Spirosoma agri</name>
    <dbReference type="NCBI Taxonomy" id="1987381"/>
    <lineage>
        <taxon>Bacteria</taxon>
        <taxon>Pseudomonadati</taxon>
        <taxon>Bacteroidota</taxon>
        <taxon>Cytophagia</taxon>
        <taxon>Cytophagales</taxon>
        <taxon>Cytophagaceae</taxon>
        <taxon>Spirosoma</taxon>
    </lineage>
</organism>
<dbReference type="Pfam" id="PF00082">
    <property type="entry name" value="Peptidase_S8"/>
    <property type="match status" value="1"/>
</dbReference>
<keyword evidence="2 4" id="KW-0378">Hydrolase</keyword>
<sequence length="482" mass="53477">MDNDEQYFQQVPPRDIKSIQFHDKIRRLGERGHAVPDVVEYPTDPLRLVVRNQLILHLDKPLEVSRKSKLRLTGKYIINSERKAVDVVVTRACRCNPLLVLVEGEQAHLLTDELDLRYSLDQDTSLPRVVRSSANDIGYSPEQDTSPPHVIRSSSGGGGHPVPLLPASFDDQLRRIREQHDSLDDYPVVAVMDTGIDFRYPNTESLPTYYNTEPPTCDMIEPDYIGWDFINDHNYPYDDNETNKHGSRIAAIISRIADGKVRIMPLKVIDSQGIGSLFAICCACEYLLTDRLRGKLTAVNASWGFYSTQENELLGQYIDQLTESGTWFINAAGNRGDIIPNEIVDLSNSIRYPACYGGKKKAGVLTVTTVSNKLRFTFPGGFRTVYDVVENYSSTFTDIGIGAGRDGKFQESLLTDSSSPFIIGSSYATAYASGLAGLLRPEMSAGKAAFLQSVSGHLAILALNSKICDGYVFVVESDPLFT</sequence>
<evidence type="ECO:0000256" key="3">
    <source>
        <dbReference type="ARBA" id="ARBA00022825"/>
    </source>
</evidence>
<dbReference type="InterPro" id="IPR000209">
    <property type="entry name" value="Peptidase_S8/S53_dom"/>
</dbReference>
<evidence type="ECO:0000313" key="8">
    <source>
        <dbReference type="Proteomes" id="UP000477386"/>
    </source>
</evidence>
<gene>
    <name evidence="7" type="ORF">GK091_23280</name>
</gene>
<dbReference type="PRINTS" id="PR00723">
    <property type="entry name" value="SUBTILISIN"/>
</dbReference>
<evidence type="ECO:0000256" key="5">
    <source>
        <dbReference type="SAM" id="MobiDB-lite"/>
    </source>
</evidence>
<accession>A0A6M0IS40</accession>
<keyword evidence="8" id="KW-1185">Reference proteome</keyword>